<evidence type="ECO:0000313" key="1">
    <source>
        <dbReference type="EMBL" id="CAD1837546.1"/>
    </source>
</evidence>
<proteinExistence type="predicted"/>
<reference evidence="1" key="1">
    <citation type="submission" date="2020-07" db="EMBL/GenBank/DDBJ databases">
        <authorList>
            <person name="Lin J."/>
        </authorList>
    </citation>
    <scope>NUCLEOTIDE SEQUENCE</scope>
</reference>
<protein>
    <submittedName>
        <fullName evidence="1">Uncharacterized protein</fullName>
    </submittedName>
</protein>
<organism evidence="1">
    <name type="scientific">Ananas comosus var. bracteatus</name>
    <name type="common">red pineapple</name>
    <dbReference type="NCBI Taxonomy" id="296719"/>
    <lineage>
        <taxon>Eukaryota</taxon>
        <taxon>Viridiplantae</taxon>
        <taxon>Streptophyta</taxon>
        <taxon>Embryophyta</taxon>
        <taxon>Tracheophyta</taxon>
        <taxon>Spermatophyta</taxon>
        <taxon>Magnoliopsida</taxon>
        <taxon>Liliopsida</taxon>
        <taxon>Poales</taxon>
        <taxon>Bromeliaceae</taxon>
        <taxon>Bromelioideae</taxon>
        <taxon>Ananas</taxon>
    </lineage>
</organism>
<dbReference type="AlphaFoldDB" id="A0A6V7Q3N6"/>
<accession>A0A6V7Q3N6</accession>
<dbReference type="Gene3D" id="1.10.20.10">
    <property type="entry name" value="Histone, subunit A"/>
    <property type="match status" value="1"/>
</dbReference>
<gene>
    <name evidence="1" type="ORF">CB5_LOCUS20757</name>
</gene>
<sequence>MAAQVTQGGVGAGEKPQACLGLGSAELVAGSYSTATAFWGGDSRRGRTPGLRGRCRRGAKWRGVPYTTLGQRRQGGKVVEEMKRMKREAAATAGQLGLGRQQLGGARLGRGEQGRQLGYQLRIFLENVIYNVVTYMEQVRRITITTLNVVDVLKQHGRTLHGFGK</sequence>
<dbReference type="GO" id="GO:0046982">
    <property type="term" value="F:protein heterodimerization activity"/>
    <property type="evidence" value="ECO:0007669"/>
    <property type="project" value="InterPro"/>
</dbReference>
<dbReference type="InterPro" id="IPR009072">
    <property type="entry name" value="Histone-fold"/>
</dbReference>
<dbReference type="EMBL" id="LR862132">
    <property type="protein sequence ID" value="CAD1837546.1"/>
    <property type="molecule type" value="Genomic_DNA"/>
</dbReference>
<name>A0A6V7Q3N6_ANACO</name>